<reference evidence="2" key="1">
    <citation type="journal article" date="2022" name="bioRxiv">
        <title>Sequencing and chromosome-scale assembly of the giantPleurodeles waltlgenome.</title>
        <authorList>
            <person name="Brown T."/>
            <person name="Elewa A."/>
            <person name="Iarovenko S."/>
            <person name="Subramanian E."/>
            <person name="Araus A.J."/>
            <person name="Petzold A."/>
            <person name="Susuki M."/>
            <person name="Suzuki K.-i.T."/>
            <person name="Hayashi T."/>
            <person name="Toyoda A."/>
            <person name="Oliveira C."/>
            <person name="Osipova E."/>
            <person name="Leigh N.D."/>
            <person name="Simon A."/>
            <person name="Yun M.H."/>
        </authorList>
    </citation>
    <scope>NUCLEOTIDE SEQUENCE</scope>
    <source>
        <strain evidence="2">20211129_DDA</strain>
        <tissue evidence="2">Liver</tissue>
    </source>
</reference>
<name>A0AAV7T024_PLEWA</name>
<gene>
    <name evidence="2" type="ORF">NDU88_001621</name>
</gene>
<feature type="region of interest" description="Disordered" evidence="1">
    <location>
        <begin position="68"/>
        <end position="112"/>
    </location>
</feature>
<dbReference type="EMBL" id="JANPWB010000007">
    <property type="protein sequence ID" value="KAJ1169730.1"/>
    <property type="molecule type" value="Genomic_DNA"/>
</dbReference>
<dbReference type="Proteomes" id="UP001066276">
    <property type="component" value="Chromosome 4_1"/>
</dbReference>
<dbReference type="AlphaFoldDB" id="A0AAV7T024"/>
<feature type="compositionally biased region" description="Basic and acidic residues" evidence="1">
    <location>
        <begin position="71"/>
        <end position="81"/>
    </location>
</feature>
<evidence type="ECO:0000256" key="1">
    <source>
        <dbReference type="SAM" id="MobiDB-lite"/>
    </source>
</evidence>
<keyword evidence="3" id="KW-1185">Reference proteome</keyword>
<sequence length="169" mass="18625">MGQGTGPTGPNRNSIFLATVERDLELHIPVTCTDLKGTKPKATHRKTLQGLVYGVPVLPKKCSASYATDPVSERLNTEKRSASPHSADTVRADWHTATQQPGRSADARDHRHMKRAPMQIPSALALPHQQHHKQQEFTRCCRLFPVPGSSLCQRVASLRAGEEVEFDDA</sequence>
<evidence type="ECO:0000313" key="2">
    <source>
        <dbReference type="EMBL" id="KAJ1169730.1"/>
    </source>
</evidence>
<proteinExistence type="predicted"/>
<comment type="caution">
    <text evidence="2">The sequence shown here is derived from an EMBL/GenBank/DDBJ whole genome shotgun (WGS) entry which is preliminary data.</text>
</comment>
<accession>A0AAV7T024</accession>
<protein>
    <submittedName>
        <fullName evidence="2">Uncharacterized protein</fullName>
    </submittedName>
</protein>
<organism evidence="2 3">
    <name type="scientific">Pleurodeles waltl</name>
    <name type="common">Iberian ribbed newt</name>
    <dbReference type="NCBI Taxonomy" id="8319"/>
    <lineage>
        <taxon>Eukaryota</taxon>
        <taxon>Metazoa</taxon>
        <taxon>Chordata</taxon>
        <taxon>Craniata</taxon>
        <taxon>Vertebrata</taxon>
        <taxon>Euteleostomi</taxon>
        <taxon>Amphibia</taxon>
        <taxon>Batrachia</taxon>
        <taxon>Caudata</taxon>
        <taxon>Salamandroidea</taxon>
        <taxon>Salamandridae</taxon>
        <taxon>Pleurodelinae</taxon>
        <taxon>Pleurodeles</taxon>
    </lineage>
</organism>
<evidence type="ECO:0000313" key="3">
    <source>
        <dbReference type="Proteomes" id="UP001066276"/>
    </source>
</evidence>